<name>A0ABR1CFN2_NECAM</name>
<protein>
    <submittedName>
        <fullName evidence="1">Uncharacterized protein</fullName>
    </submittedName>
</protein>
<evidence type="ECO:0000313" key="1">
    <source>
        <dbReference type="EMBL" id="KAK6737257.1"/>
    </source>
</evidence>
<evidence type="ECO:0000313" key="2">
    <source>
        <dbReference type="Proteomes" id="UP001303046"/>
    </source>
</evidence>
<accession>A0ABR1CFN2</accession>
<sequence length="98" mass="11556">MDRRKDTSLTEATTIPLHKKLPGTEPKTYREISLLRVMCYILDRITLYRLVKYCEEVTRDKQADLWPGLSTIDQQFIVRRGIGVWQQYLKLAQLTLLT</sequence>
<comment type="caution">
    <text evidence="1">The sequence shown here is derived from an EMBL/GenBank/DDBJ whole genome shotgun (WGS) entry which is preliminary data.</text>
</comment>
<proteinExistence type="predicted"/>
<organism evidence="1 2">
    <name type="scientific">Necator americanus</name>
    <name type="common">Human hookworm</name>
    <dbReference type="NCBI Taxonomy" id="51031"/>
    <lineage>
        <taxon>Eukaryota</taxon>
        <taxon>Metazoa</taxon>
        <taxon>Ecdysozoa</taxon>
        <taxon>Nematoda</taxon>
        <taxon>Chromadorea</taxon>
        <taxon>Rhabditida</taxon>
        <taxon>Rhabditina</taxon>
        <taxon>Rhabditomorpha</taxon>
        <taxon>Strongyloidea</taxon>
        <taxon>Ancylostomatidae</taxon>
        <taxon>Bunostominae</taxon>
        <taxon>Necator</taxon>
    </lineage>
</organism>
<reference evidence="1 2" key="1">
    <citation type="submission" date="2023-08" db="EMBL/GenBank/DDBJ databases">
        <title>A Necator americanus chromosomal reference genome.</title>
        <authorList>
            <person name="Ilik V."/>
            <person name="Petrzelkova K.J."/>
            <person name="Pardy F."/>
            <person name="Fuh T."/>
            <person name="Niatou-Singa F.S."/>
            <person name="Gouil Q."/>
            <person name="Baker L."/>
            <person name="Ritchie M.E."/>
            <person name="Jex A.R."/>
            <person name="Gazzola D."/>
            <person name="Li H."/>
            <person name="Toshio Fujiwara R."/>
            <person name="Zhan B."/>
            <person name="Aroian R.V."/>
            <person name="Pafco B."/>
            <person name="Schwarz E.M."/>
        </authorList>
    </citation>
    <scope>NUCLEOTIDE SEQUENCE [LARGE SCALE GENOMIC DNA]</scope>
    <source>
        <strain evidence="1 2">Aroian</strain>
        <tissue evidence="1">Whole animal</tissue>
    </source>
</reference>
<gene>
    <name evidence="1" type="primary">Necator_chrII.g7552</name>
    <name evidence="1" type="ORF">RB195_019758</name>
</gene>
<keyword evidence="2" id="KW-1185">Reference proteome</keyword>
<dbReference type="EMBL" id="JAVFWL010000002">
    <property type="protein sequence ID" value="KAK6737257.1"/>
    <property type="molecule type" value="Genomic_DNA"/>
</dbReference>
<dbReference type="Proteomes" id="UP001303046">
    <property type="component" value="Unassembled WGS sequence"/>
</dbReference>